<evidence type="ECO:0000259" key="9">
    <source>
        <dbReference type="Pfam" id="PF00924"/>
    </source>
</evidence>
<dbReference type="InterPro" id="IPR011066">
    <property type="entry name" value="MscS_channel_C_sf"/>
</dbReference>
<evidence type="ECO:0000259" key="10">
    <source>
        <dbReference type="Pfam" id="PF21082"/>
    </source>
</evidence>
<evidence type="ECO:0000256" key="1">
    <source>
        <dbReference type="ARBA" id="ARBA00004651"/>
    </source>
</evidence>
<reference evidence="11 12" key="1">
    <citation type="journal article" date="2018" name="Sci. Rep.">
        <title>A novel species of the marine cyanobacterium Acaryochloris with a unique pigment content and lifestyle.</title>
        <authorList>
            <person name="Partensky F."/>
            <person name="Six C."/>
            <person name="Ratin M."/>
            <person name="Garczarek L."/>
            <person name="Vaulot D."/>
            <person name="Probert I."/>
            <person name="Calteau A."/>
            <person name="Gourvil P."/>
            <person name="Marie D."/>
            <person name="Grebert T."/>
            <person name="Bouchier C."/>
            <person name="Le Panse S."/>
            <person name="Gachenot M."/>
            <person name="Rodriguez F."/>
            <person name="Garrido J.L."/>
        </authorList>
    </citation>
    <scope>NUCLEOTIDE SEQUENCE [LARGE SCALE GENOMIC DNA]</scope>
    <source>
        <strain evidence="11 12">RCC1774</strain>
    </source>
</reference>
<dbReference type="Pfam" id="PF21082">
    <property type="entry name" value="MS_channel_3rd"/>
    <property type="match status" value="1"/>
</dbReference>
<dbReference type="OrthoDB" id="9809206at2"/>
<dbReference type="PANTHER" id="PTHR30221:SF18">
    <property type="entry name" value="SLL0590 PROTEIN"/>
    <property type="match status" value="1"/>
</dbReference>
<dbReference type="InterPro" id="IPR010920">
    <property type="entry name" value="LSM_dom_sf"/>
</dbReference>
<feature type="transmembrane region" description="Helical" evidence="7">
    <location>
        <begin position="333"/>
        <end position="351"/>
    </location>
</feature>
<feature type="domain" description="Mechanosensitive ion channel MscS" evidence="9">
    <location>
        <begin position="377"/>
        <end position="441"/>
    </location>
</feature>
<feature type="transmembrane region" description="Helical" evidence="7">
    <location>
        <begin position="169"/>
        <end position="190"/>
    </location>
</feature>
<evidence type="ECO:0000256" key="7">
    <source>
        <dbReference type="SAM" id="Phobius"/>
    </source>
</evidence>
<dbReference type="Pfam" id="PF00924">
    <property type="entry name" value="MS_channel_2nd"/>
    <property type="match status" value="1"/>
</dbReference>
<dbReference type="EMBL" id="PQWO01000012">
    <property type="protein sequence ID" value="PZD72018.1"/>
    <property type="molecule type" value="Genomic_DNA"/>
</dbReference>
<evidence type="ECO:0000256" key="6">
    <source>
        <dbReference type="ARBA" id="ARBA00023136"/>
    </source>
</evidence>
<accession>A0A2W1JEA1</accession>
<feature type="chain" id="PRO_5015929905" evidence="8">
    <location>
        <begin position="30"/>
        <end position="593"/>
    </location>
</feature>
<dbReference type="Gene3D" id="2.30.30.60">
    <property type="match status" value="1"/>
</dbReference>
<evidence type="ECO:0000256" key="8">
    <source>
        <dbReference type="SAM" id="SignalP"/>
    </source>
</evidence>
<name>A0A2W1JEA1_9CYAN</name>
<keyword evidence="4 7" id="KW-0812">Transmembrane</keyword>
<evidence type="ECO:0000256" key="4">
    <source>
        <dbReference type="ARBA" id="ARBA00022692"/>
    </source>
</evidence>
<evidence type="ECO:0000256" key="3">
    <source>
        <dbReference type="ARBA" id="ARBA00022475"/>
    </source>
</evidence>
<sequence length="593" mass="66125">MMLPSWLGRARFWGALLAIALTLCPPALAQSDPSPSPSAAPAISPEPVPTGVITMPESLESWVVLQGKQLFEIKAGVGSFSPKFRAQTISERLLKLAKRNDLKVDALTIVDNQQTQTTDIRIDNETLVTILDADAKAANTTRQQLAETNLSDIKAAVQAYRESFQLQNILLGLLYATLLTIVTVGLFTLANRSIAILNRNLRTWQGNRIRGLRLFRAEIVPADRVVDVLTEVLKLLRLTVFVLLGIIYLNLILSFFPWTQGAARRLFKFMGWTLERFWGQIVTYLPNLFFLGLIIVLTNYTLRLIRFFFTQIRRGVINIPGFYPEWAKPTYNLVRFVVIALAATIAFPYLPGAQTPAFQGISVFIGVLFSLGSSGAVANFVAGIILTYSRAFVVGDRVKISDSIGDVVEKTLLVTRINTIKNVIVTIPNAMVLGSHIINYSGSVRDPKTPPLILHTTITLGYDVPWRKVHKVLIKSAQATEHILEDPLPFVLQTSLDDFYVSYELNAYTRNPAIMAKIYSELHQHLQDQCNEVGIEILSPHYSAARDGNQLAVPEEYFPKDYQVPGFRISPLANFFKQDHHPPVDESSNPPSP</sequence>
<feature type="domain" description="Mechanosensitive ion channel MscS C-terminal" evidence="10">
    <location>
        <begin position="456"/>
        <end position="537"/>
    </location>
</feature>
<keyword evidence="6 7" id="KW-0472">Membrane</keyword>
<feature type="transmembrane region" description="Helical" evidence="7">
    <location>
        <begin position="278"/>
        <end position="302"/>
    </location>
</feature>
<gene>
    <name evidence="11" type="primary">mscK_5</name>
    <name evidence="11" type="ORF">C1752_03969</name>
</gene>
<dbReference type="InterPro" id="IPR006685">
    <property type="entry name" value="MscS_channel_2nd"/>
</dbReference>
<protein>
    <submittedName>
        <fullName evidence="11">Mechanosensitive channel MscK</fullName>
    </submittedName>
</protein>
<evidence type="ECO:0000313" key="12">
    <source>
        <dbReference type="Proteomes" id="UP000248857"/>
    </source>
</evidence>
<comment type="subcellular location">
    <subcellularLocation>
        <location evidence="1">Cell membrane</location>
        <topology evidence="1">Multi-pass membrane protein</topology>
    </subcellularLocation>
</comment>
<feature type="transmembrane region" description="Helical" evidence="7">
    <location>
        <begin position="238"/>
        <end position="258"/>
    </location>
</feature>
<dbReference type="InterPro" id="IPR049278">
    <property type="entry name" value="MS_channel_C"/>
</dbReference>
<dbReference type="Gene3D" id="3.30.70.100">
    <property type="match status" value="1"/>
</dbReference>
<proteinExistence type="inferred from homology"/>
<organism evidence="11 12">
    <name type="scientific">Acaryochloris thomasi RCC1774</name>
    <dbReference type="NCBI Taxonomy" id="1764569"/>
    <lineage>
        <taxon>Bacteria</taxon>
        <taxon>Bacillati</taxon>
        <taxon>Cyanobacteriota</taxon>
        <taxon>Cyanophyceae</taxon>
        <taxon>Acaryochloridales</taxon>
        <taxon>Acaryochloridaceae</taxon>
        <taxon>Acaryochloris</taxon>
        <taxon>Acaryochloris thomasi</taxon>
    </lineage>
</organism>
<dbReference type="AlphaFoldDB" id="A0A2W1JEA1"/>
<dbReference type="GO" id="GO:0005886">
    <property type="term" value="C:plasma membrane"/>
    <property type="evidence" value="ECO:0007669"/>
    <property type="project" value="UniProtKB-SubCell"/>
</dbReference>
<dbReference type="SUPFAM" id="SSF82689">
    <property type="entry name" value="Mechanosensitive channel protein MscS (YggB), C-terminal domain"/>
    <property type="match status" value="1"/>
</dbReference>
<evidence type="ECO:0000313" key="11">
    <source>
        <dbReference type="EMBL" id="PZD72018.1"/>
    </source>
</evidence>
<keyword evidence="3" id="KW-1003">Cell membrane</keyword>
<feature type="transmembrane region" description="Helical" evidence="7">
    <location>
        <begin position="363"/>
        <end position="388"/>
    </location>
</feature>
<dbReference type="PANTHER" id="PTHR30221">
    <property type="entry name" value="SMALL-CONDUCTANCE MECHANOSENSITIVE CHANNEL"/>
    <property type="match status" value="1"/>
</dbReference>
<dbReference type="GO" id="GO:0008381">
    <property type="term" value="F:mechanosensitive monoatomic ion channel activity"/>
    <property type="evidence" value="ECO:0007669"/>
    <property type="project" value="InterPro"/>
</dbReference>
<keyword evidence="5 7" id="KW-1133">Transmembrane helix</keyword>
<dbReference type="InterPro" id="IPR045275">
    <property type="entry name" value="MscS_archaea/bacteria_type"/>
</dbReference>
<dbReference type="RefSeq" id="WP_110987371.1">
    <property type="nucleotide sequence ID" value="NZ_CAWNWM010000012.1"/>
</dbReference>
<evidence type="ECO:0000256" key="2">
    <source>
        <dbReference type="ARBA" id="ARBA00008017"/>
    </source>
</evidence>
<keyword evidence="12" id="KW-1185">Reference proteome</keyword>
<evidence type="ECO:0000256" key="5">
    <source>
        <dbReference type="ARBA" id="ARBA00022989"/>
    </source>
</evidence>
<feature type="signal peptide" evidence="8">
    <location>
        <begin position="1"/>
        <end position="29"/>
    </location>
</feature>
<dbReference type="InterPro" id="IPR023408">
    <property type="entry name" value="MscS_beta-dom_sf"/>
</dbReference>
<dbReference type="Proteomes" id="UP000248857">
    <property type="component" value="Unassembled WGS sequence"/>
</dbReference>
<keyword evidence="8" id="KW-0732">Signal</keyword>
<comment type="similarity">
    <text evidence="2">Belongs to the MscS (TC 1.A.23) family.</text>
</comment>
<comment type="caution">
    <text evidence="11">The sequence shown here is derived from an EMBL/GenBank/DDBJ whole genome shotgun (WGS) entry which is preliminary data.</text>
</comment>
<dbReference type="SUPFAM" id="SSF50182">
    <property type="entry name" value="Sm-like ribonucleoproteins"/>
    <property type="match status" value="1"/>
</dbReference>